<dbReference type="RefSeq" id="WP_345024676.1">
    <property type="nucleotide sequence ID" value="NZ_BAABDO010000132.1"/>
</dbReference>
<dbReference type="Gene3D" id="3.40.50.10490">
    <property type="entry name" value="Glucose-6-phosphate isomerase like protein, domain 1"/>
    <property type="match status" value="1"/>
</dbReference>
<sequence length="119" mass="12079">MSGAVSRTEAETAGRPDSWRRAIELARRADGPARAWLLRPGERVAVAGCGTSWFMAQSYAALREGAGAAEPAPPPAVVAARLGDEAGCAGAGPSAWASAGARRRPACGAVRAEPKGGRP</sequence>
<name>A0ABP7ZEQ4_9ACTN</name>
<dbReference type="EMBL" id="BAABDO010000132">
    <property type="protein sequence ID" value="GAA4155481.1"/>
    <property type="molecule type" value="Genomic_DNA"/>
</dbReference>
<organism evidence="2 3">
    <name type="scientific">Actinomadura keratinilytica</name>
    <dbReference type="NCBI Taxonomy" id="547461"/>
    <lineage>
        <taxon>Bacteria</taxon>
        <taxon>Bacillati</taxon>
        <taxon>Actinomycetota</taxon>
        <taxon>Actinomycetes</taxon>
        <taxon>Streptosporangiales</taxon>
        <taxon>Thermomonosporaceae</taxon>
        <taxon>Actinomadura</taxon>
    </lineage>
</organism>
<dbReference type="InterPro" id="IPR046348">
    <property type="entry name" value="SIS_dom_sf"/>
</dbReference>
<evidence type="ECO:0008006" key="4">
    <source>
        <dbReference type="Google" id="ProtNLM"/>
    </source>
</evidence>
<evidence type="ECO:0000256" key="1">
    <source>
        <dbReference type="SAM" id="MobiDB-lite"/>
    </source>
</evidence>
<evidence type="ECO:0000313" key="2">
    <source>
        <dbReference type="EMBL" id="GAA4155481.1"/>
    </source>
</evidence>
<protein>
    <recommendedName>
        <fullName evidence="4">SIS domain-containing protein</fullName>
    </recommendedName>
</protein>
<feature type="region of interest" description="Disordered" evidence="1">
    <location>
        <begin position="93"/>
        <end position="119"/>
    </location>
</feature>
<comment type="caution">
    <text evidence="2">The sequence shown here is derived from an EMBL/GenBank/DDBJ whole genome shotgun (WGS) entry which is preliminary data.</text>
</comment>
<reference evidence="3" key="1">
    <citation type="journal article" date="2019" name="Int. J. Syst. Evol. Microbiol.">
        <title>The Global Catalogue of Microorganisms (GCM) 10K type strain sequencing project: providing services to taxonomists for standard genome sequencing and annotation.</title>
        <authorList>
            <consortium name="The Broad Institute Genomics Platform"/>
            <consortium name="The Broad Institute Genome Sequencing Center for Infectious Disease"/>
            <person name="Wu L."/>
            <person name="Ma J."/>
        </authorList>
    </citation>
    <scope>NUCLEOTIDE SEQUENCE [LARGE SCALE GENOMIC DNA]</scope>
    <source>
        <strain evidence="3">JCM 17316</strain>
    </source>
</reference>
<dbReference type="SUPFAM" id="SSF53697">
    <property type="entry name" value="SIS domain"/>
    <property type="match status" value="1"/>
</dbReference>
<keyword evidence="3" id="KW-1185">Reference proteome</keyword>
<evidence type="ECO:0000313" key="3">
    <source>
        <dbReference type="Proteomes" id="UP001500266"/>
    </source>
</evidence>
<gene>
    <name evidence="2" type="ORF">GCM10022416_56040</name>
</gene>
<proteinExistence type="predicted"/>
<dbReference type="Proteomes" id="UP001500266">
    <property type="component" value="Unassembled WGS sequence"/>
</dbReference>
<accession>A0ABP7ZEQ4</accession>